<feature type="transmembrane region" description="Helical" evidence="7">
    <location>
        <begin position="231"/>
        <end position="254"/>
    </location>
</feature>
<evidence type="ECO:0000313" key="9">
    <source>
        <dbReference type="EMBL" id="PIA59651.1"/>
    </source>
</evidence>
<evidence type="ECO:0000256" key="5">
    <source>
        <dbReference type="ARBA" id="ARBA00022989"/>
    </source>
</evidence>
<reference evidence="9 10" key="1">
    <citation type="submission" date="2017-09" db="EMBL/GenBank/DDBJ databases">
        <title>WGS assembly of Aquilegia coerulea Goldsmith.</title>
        <authorList>
            <person name="Hodges S."/>
            <person name="Kramer E."/>
            <person name="Nordborg M."/>
            <person name="Tomkins J."/>
            <person name="Borevitz J."/>
            <person name="Derieg N."/>
            <person name="Yan J."/>
            <person name="Mihaltcheva S."/>
            <person name="Hayes R.D."/>
            <person name="Rokhsar D."/>
        </authorList>
    </citation>
    <scope>NUCLEOTIDE SEQUENCE [LARGE SCALE GENOMIC DNA]</scope>
    <source>
        <strain evidence="10">cv. Goldsmith</strain>
    </source>
</reference>
<dbReference type="GO" id="GO:0016791">
    <property type="term" value="F:phosphatase activity"/>
    <property type="evidence" value="ECO:0007669"/>
    <property type="project" value="TreeGrafter"/>
</dbReference>
<dbReference type="SUPFAM" id="SSF69593">
    <property type="entry name" value="Glycerol-3-phosphate (1)-acyltransferase"/>
    <property type="match status" value="1"/>
</dbReference>
<accession>A0A2G5EVB1</accession>
<keyword evidence="3" id="KW-0808">Transferase</keyword>
<dbReference type="EMBL" id="KZ305021">
    <property type="protein sequence ID" value="PIA59651.1"/>
    <property type="molecule type" value="Genomic_DNA"/>
</dbReference>
<evidence type="ECO:0000256" key="3">
    <source>
        <dbReference type="ARBA" id="ARBA00022679"/>
    </source>
</evidence>
<keyword evidence="5 7" id="KW-1133">Transmembrane helix</keyword>
<dbReference type="AlphaFoldDB" id="A0A2G5EVB1"/>
<evidence type="ECO:0000313" key="10">
    <source>
        <dbReference type="Proteomes" id="UP000230069"/>
    </source>
</evidence>
<dbReference type="SMART" id="SM00563">
    <property type="entry name" value="PlsC"/>
    <property type="match status" value="1"/>
</dbReference>
<evidence type="ECO:0000256" key="7">
    <source>
        <dbReference type="SAM" id="Phobius"/>
    </source>
</evidence>
<keyword evidence="10" id="KW-1185">Reference proteome</keyword>
<dbReference type="STRING" id="218851.A0A2G5EVB1"/>
<evidence type="ECO:0000256" key="4">
    <source>
        <dbReference type="ARBA" id="ARBA00022692"/>
    </source>
</evidence>
<dbReference type="GO" id="GO:0090447">
    <property type="term" value="F:glycerol-3-phosphate 2-O-acyltransferase activity"/>
    <property type="evidence" value="ECO:0007669"/>
    <property type="project" value="TreeGrafter"/>
</dbReference>
<gene>
    <name evidence="9" type="ORF">AQUCO_00400505v1</name>
</gene>
<dbReference type="Proteomes" id="UP000230069">
    <property type="component" value="Unassembled WGS sequence"/>
</dbReference>
<comment type="similarity">
    <text evidence="2">Belongs to the GPAT/DAPAT family.</text>
</comment>
<dbReference type="PANTHER" id="PTHR15486">
    <property type="entry name" value="ANCIENT UBIQUITOUS PROTEIN"/>
    <property type="match status" value="1"/>
</dbReference>
<dbReference type="Pfam" id="PF23270">
    <property type="entry name" value="HAD_RAM2_N"/>
    <property type="match status" value="1"/>
</dbReference>
<keyword evidence="6 7" id="KW-0472">Membrane</keyword>
<dbReference type="GO" id="GO:0010143">
    <property type="term" value="P:cutin biosynthetic process"/>
    <property type="evidence" value="ECO:0007669"/>
    <property type="project" value="TreeGrafter"/>
</dbReference>
<dbReference type="InterPro" id="IPR002123">
    <property type="entry name" value="Plipid/glycerol_acylTrfase"/>
</dbReference>
<proteinExistence type="inferred from homology"/>
<dbReference type="InterPro" id="IPR056462">
    <property type="entry name" value="HAD_RAM2/GPAT1-8"/>
</dbReference>
<dbReference type="PANTHER" id="PTHR15486:SF77">
    <property type="entry name" value="OS08G0131300 PROTEIN"/>
    <property type="match status" value="1"/>
</dbReference>
<dbReference type="CDD" id="cd06551">
    <property type="entry name" value="LPLAT"/>
    <property type="match status" value="1"/>
</dbReference>
<feature type="domain" description="Phospholipid/glycerol acyltransferase" evidence="8">
    <location>
        <begin position="311"/>
        <end position="412"/>
    </location>
</feature>
<protein>
    <recommendedName>
        <fullName evidence="8">Phospholipid/glycerol acyltransferase domain-containing protein</fullName>
    </recommendedName>
</protein>
<dbReference type="InParanoid" id="A0A2G5EVB1"/>
<evidence type="ECO:0000256" key="2">
    <source>
        <dbReference type="ARBA" id="ARBA00007937"/>
    </source>
</evidence>
<keyword evidence="4 7" id="KW-0812">Transmembrane</keyword>
<name>A0A2G5EVB1_AQUCA</name>
<dbReference type="Pfam" id="PF01553">
    <property type="entry name" value="Acyltransferase"/>
    <property type="match status" value="1"/>
</dbReference>
<evidence type="ECO:0000256" key="1">
    <source>
        <dbReference type="ARBA" id="ARBA00004141"/>
    </source>
</evidence>
<dbReference type="GO" id="GO:0016020">
    <property type="term" value="C:membrane"/>
    <property type="evidence" value="ECO:0007669"/>
    <property type="project" value="UniProtKB-SubCell"/>
</dbReference>
<comment type="subcellular location">
    <subcellularLocation>
        <location evidence="1">Membrane</location>
        <topology evidence="1">Multi-pass membrane protein</topology>
    </subcellularLocation>
</comment>
<organism evidence="9 10">
    <name type="scientific">Aquilegia coerulea</name>
    <name type="common">Rocky mountain columbine</name>
    <dbReference type="NCBI Taxonomy" id="218851"/>
    <lineage>
        <taxon>Eukaryota</taxon>
        <taxon>Viridiplantae</taxon>
        <taxon>Streptophyta</taxon>
        <taxon>Embryophyta</taxon>
        <taxon>Tracheophyta</taxon>
        <taxon>Spermatophyta</taxon>
        <taxon>Magnoliopsida</taxon>
        <taxon>Ranunculales</taxon>
        <taxon>Ranunculaceae</taxon>
        <taxon>Thalictroideae</taxon>
        <taxon>Aquilegia</taxon>
    </lineage>
</organism>
<evidence type="ECO:0000256" key="6">
    <source>
        <dbReference type="ARBA" id="ARBA00023136"/>
    </source>
</evidence>
<sequence>MSTSPSEFPTEGKETHTIVSKLEGNLLVSKNTFPYYMIVAFEAGGPIRALILLLISPALCLLEWLCFETIALQIMIFISLGGLKLAEIKAVAMSVMPRFYLDDIRASAYKVFSCCGGKKYVVTFMPRIMVEAFLQEYLNVDSVSGTELRFIGEYCVGLIAKPEEMVGASQPGMPKHIDVGVGDVFADHSIILTSQERCIVPSDDSTSPLSRDNYPKPLIFHDGRFVARPTVLNSLAVFLWLPLGILLAIMRLLIGRLLPYKLGILVAAATGMKIRAKLPPKRKTCEIIHAPYSRCTCESCDPGQYGKGTYTLYVCSHRTLIDPVILATALQQPVTAVTYSVSRISELLSPIKTVRLSRDRAKDGETMQALLKKGDLVVCPEGTTCREPYLLRFSPLFAEIADVIVPVAAEAKSTMFYGTTVRGYKWLDSFFFLMNPNPDYNLQFLEKLSGVRTSKKSSYELANFVQKLIGNALGFQCTNLTRKDKYKMLAGNDGRDTKS</sequence>
<dbReference type="OrthoDB" id="1854593at2759"/>
<evidence type="ECO:0000259" key="8">
    <source>
        <dbReference type="SMART" id="SM00563"/>
    </source>
</evidence>